<organism evidence="2 3">
    <name type="scientific">Fusarium longipes</name>
    <dbReference type="NCBI Taxonomy" id="694270"/>
    <lineage>
        <taxon>Eukaryota</taxon>
        <taxon>Fungi</taxon>
        <taxon>Dikarya</taxon>
        <taxon>Ascomycota</taxon>
        <taxon>Pezizomycotina</taxon>
        <taxon>Sordariomycetes</taxon>
        <taxon>Hypocreomycetidae</taxon>
        <taxon>Hypocreales</taxon>
        <taxon>Nectriaceae</taxon>
        <taxon>Fusarium</taxon>
    </lineage>
</organism>
<evidence type="ECO:0000256" key="1">
    <source>
        <dbReference type="SAM" id="MobiDB-lite"/>
    </source>
</evidence>
<proteinExistence type="predicted"/>
<dbReference type="AlphaFoldDB" id="A0A395SSK9"/>
<gene>
    <name evidence="2" type="ORF">FLONG3_5696</name>
</gene>
<evidence type="ECO:0000313" key="3">
    <source>
        <dbReference type="Proteomes" id="UP000266234"/>
    </source>
</evidence>
<reference evidence="2 3" key="1">
    <citation type="journal article" date="2018" name="PLoS Pathog.">
        <title>Evolution of structural diversity of trichothecenes, a family of toxins produced by plant pathogenic and entomopathogenic fungi.</title>
        <authorList>
            <person name="Proctor R.H."/>
            <person name="McCormick S.P."/>
            <person name="Kim H.S."/>
            <person name="Cardoza R.E."/>
            <person name="Stanley A.M."/>
            <person name="Lindo L."/>
            <person name="Kelly A."/>
            <person name="Brown D.W."/>
            <person name="Lee T."/>
            <person name="Vaughan M.M."/>
            <person name="Alexander N.J."/>
            <person name="Busman M."/>
            <person name="Gutierrez S."/>
        </authorList>
    </citation>
    <scope>NUCLEOTIDE SEQUENCE [LARGE SCALE GENOMIC DNA]</scope>
    <source>
        <strain evidence="2 3">NRRL 20695</strain>
    </source>
</reference>
<feature type="region of interest" description="Disordered" evidence="1">
    <location>
        <begin position="115"/>
        <end position="134"/>
    </location>
</feature>
<dbReference type="OrthoDB" id="10413067at2759"/>
<feature type="compositionally biased region" description="Basic residues" evidence="1">
    <location>
        <begin position="38"/>
        <end position="63"/>
    </location>
</feature>
<feature type="region of interest" description="Disordered" evidence="1">
    <location>
        <begin position="1"/>
        <end position="63"/>
    </location>
</feature>
<dbReference type="Proteomes" id="UP000266234">
    <property type="component" value="Unassembled WGS sequence"/>
</dbReference>
<keyword evidence="3" id="KW-1185">Reference proteome</keyword>
<accession>A0A395SSK9</accession>
<protein>
    <submittedName>
        <fullName evidence="2">Uncharacterized protein</fullName>
    </submittedName>
</protein>
<sequence length="150" mass="17235">MQEPTRVALFLPTRGDENSKRHRQPRGNFGLQLDRKRPNYRRPRPARRPGRRSPPKGRTVKRKPALYRVHAIANMTKLYRTNGPKSSAQAHYRNKALLAIADEAKSCTNMRVSQVPESQPQYLPQHSVEPHSSVQVQICHVQDDKPRTGE</sequence>
<name>A0A395SSK9_9HYPO</name>
<comment type="caution">
    <text evidence="2">The sequence shown here is derived from an EMBL/GenBank/DDBJ whole genome shotgun (WGS) entry which is preliminary data.</text>
</comment>
<dbReference type="EMBL" id="PXOG01000122">
    <property type="protein sequence ID" value="RGP75443.1"/>
    <property type="molecule type" value="Genomic_DNA"/>
</dbReference>
<evidence type="ECO:0000313" key="2">
    <source>
        <dbReference type="EMBL" id="RGP75443.1"/>
    </source>
</evidence>